<evidence type="ECO:0000313" key="13">
    <source>
        <dbReference type="EMBL" id="SUN14988.1"/>
    </source>
</evidence>
<name>A0A8B4RG79_STRAG</name>
<evidence type="ECO:0000256" key="1">
    <source>
        <dbReference type="ARBA" id="ARBA00000085"/>
    </source>
</evidence>
<feature type="domain" description="Histidine kinase" evidence="12">
    <location>
        <begin position="117"/>
        <end position="310"/>
    </location>
</feature>
<dbReference type="EMBL" id="UHEQ01000004">
    <property type="protein sequence ID" value="SUN14988.1"/>
    <property type="molecule type" value="Genomic_DNA"/>
</dbReference>
<dbReference type="GO" id="GO:0005886">
    <property type="term" value="C:plasma membrane"/>
    <property type="evidence" value="ECO:0007669"/>
    <property type="project" value="UniProtKB-SubCell"/>
</dbReference>
<dbReference type="Proteomes" id="UP000254076">
    <property type="component" value="Unassembled WGS sequence"/>
</dbReference>
<evidence type="ECO:0000256" key="11">
    <source>
        <dbReference type="SAM" id="Phobius"/>
    </source>
</evidence>
<keyword evidence="6 11" id="KW-0812">Transmembrane</keyword>
<keyword evidence="7 13" id="KW-0418">Kinase</keyword>
<dbReference type="Gene3D" id="3.30.565.10">
    <property type="entry name" value="Histidine kinase-like ATPase, C-terminal domain"/>
    <property type="match status" value="1"/>
</dbReference>
<dbReference type="PROSITE" id="PS50109">
    <property type="entry name" value="HIS_KIN"/>
    <property type="match status" value="1"/>
</dbReference>
<proteinExistence type="predicted"/>
<evidence type="ECO:0000259" key="12">
    <source>
        <dbReference type="PROSITE" id="PS50109"/>
    </source>
</evidence>
<comment type="catalytic activity">
    <reaction evidence="1">
        <text>ATP + protein L-histidine = ADP + protein N-phospho-L-histidine.</text>
        <dbReference type="EC" id="2.7.13.3"/>
    </reaction>
</comment>
<evidence type="ECO:0000256" key="9">
    <source>
        <dbReference type="ARBA" id="ARBA00023012"/>
    </source>
</evidence>
<protein>
    <recommendedName>
        <fullName evidence="3">histidine kinase</fullName>
        <ecNumber evidence="3">2.7.13.3</ecNumber>
    </recommendedName>
</protein>
<evidence type="ECO:0000256" key="5">
    <source>
        <dbReference type="ARBA" id="ARBA00022679"/>
    </source>
</evidence>
<dbReference type="AlphaFoldDB" id="A0A8B4RG79"/>
<dbReference type="Pfam" id="PF02518">
    <property type="entry name" value="HATPase_c"/>
    <property type="match status" value="1"/>
</dbReference>
<dbReference type="GO" id="GO:0016036">
    <property type="term" value="P:cellular response to phosphate starvation"/>
    <property type="evidence" value="ECO:0007669"/>
    <property type="project" value="TreeGrafter"/>
</dbReference>
<dbReference type="PANTHER" id="PTHR45453">
    <property type="entry name" value="PHOSPHATE REGULON SENSOR PROTEIN PHOR"/>
    <property type="match status" value="1"/>
</dbReference>
<gene>
    <name evidence="13" type="primary">graS</name>
    <name evidence="13" type="ORF">NCTC8185_02311</name>
</gene>
<evidence type="ECO:0000256" key="6">
    <source>
        <dbReference type="ARBA" id="ARBA00022692"/>
    </source>
</evidence>
<evidence type="ECO:0000256" key="8">
    <source>
        <dbReference type="ARBA" id="ARBA00022989"/>
    </source>
</evidence>
<keyword evidence="10 11" id="KW-0472">Membrane</keyword>
<dbReference type="InterPro" id="IPR005467">
    <property type="entry name" value="His_kinase_dom"/>
</dbReference>
<dbReference type="GO" id="GO:0000155">
    <property type="term" value="F:phosphorelay sensor kinase activity"/>
    <property type="evidence" value="ECO:0007669"/>
    <property type="project" value="TreeGrafter"/>
</dbReference>
<keyword evidence="5 13" id="KW-0808">Transferase</keyword>
<reference evidence="13 14" key="1">
    <citation type="submission" date="2018-06" db="EMBL/GenBank/DDBJ databases">
        <authorList>
            <consortium name="Pathogen Informatics"/>
            <person name="Doyle S."/>
        </authorList>
    </citation>
    <scope>NUCLEOTIDE SEQUENCE [LARGE SCALE GENOMIC DNA]</scope>
    <source>
        <strain evidence="13 14">NCTC8185</strain>
    </source>
</reference>
<dbReference type="GO" id="GO:0004721">
    <property type="term" value="F:phosphoprotein phosphatase activity"/>
    <property type="evidence" value="ECO:0007669"/>
    <property type="project" value="TreeGrafter"/>
</dbReference>
<dbReference type="PANTHER" id="PTHR45453:SF2">
    <property type="entry name" value="HISTIDINE KINASE"/>
    <property type="match status" value="1"/>
</dbReference>
<sequence>MIRQFLREHLIWYILYIMMFVLFFISFYLYHLPMPYLFNSLGLNVIVLLGISIWQYSRYRKKMLHLKYFNSSQDPTFELQPSDYAYFNIITQLEAREAQKVSETIEQTNHVALMIKMWSHQMKVPLAAISLMAQTNHLDPKEVEQQLLKLQHYLETLLAFLKFRQYRDDFRFEAVSLREVVVEIIKSYKVICLSKSLSIIIEGDNIWKTDKKWLTFALSQVLDNAIKYSNPESKIIISIGEESIRIQDYGIGILEEDIPRLFEDGFTGYNGHEHQKATGMGLYMTKEVLSSLNLSISVDSKINYGTAVFIHNFIYVTIVCLKRSFVHR</sequence>
<comment type="subcellular location">
    <subcellularLocation>
        <location evidence="2">Cell membrane</location>
        <topology evidence="2">Multi-pass membrane protein</topology>
    </subcellularLocation>
</comment>
<evidence type="ECO:0000256" key="3">
    <source>
        <dbReference type="ARBA" id="ARBA00012438"/>
    </source>
</evidence>
<evidence type="ECO:0000313" key="14">
    <source>
        <dbReference type="Proteomes" id="UP000254076"/>
    </source>
</evidence>
<keyword evidence="4" id="KW-1003">Cell membrane</keyword>
<dbReference type="SMART" id="SM00387">
    <property type="entry name" value="HATPase_c"/>
    <property type="match status" value="1"/>
</dbReference>
<dbReference type="SUPFAM" id="SSF55874">
    <property type="entry name" value="ATPase domain of HSP90 chaperone/DNA topoisomerase II/histidine kinase"/>
    <property type="match status" value="1"/>
</dbReference>
<evidence type="ECO:0000256" key="10">
    <source>
        <dbReference type="ARBA" id="ARBA00023136"/>
    </source>
</evidence>
<evidence type="ECO:0000256" key="2">
    <source>
        <dbReference type="ARBA" id="ARBA00004651"/>
    </source>
</evidence>
<accession>A0A8B4RG79</accession>
<feature type="transmembrane region" description="Helical" evidence="11">
    <location>
        <begin position="12"/>
        <end position="30"/>
    </location>
</feature>
<keyword evidence="8 11" id="KW-1133">Transmembrane helix</keyword>
<evidence type="ECO:0000256" key="4">
    <source>
        <dbReference type="ARBA" id="ARBA00022475"/>
    </source>
</evidence>
<comment type="caution">
    <text evidence="13">The sequence shown here is derived from an EMBL/GenBank/DDBJ whole genome shotgun (WGS) entry which is preliminary data.</text>
</comment>
<keyword evidence="9" id="KW-0902">Two-component regulatory system</keyword>
<dbReference type="EC" id="2.7.13.3" evidence="3"/>
<dbReference type="RefSeq" id="WP_154700473.1">
    <property type="nucleotide sequence ID" value="NZ_UHEQ01000004.1"/>
</dbReference>
<dbReference type="InterPro" id="IPR003594">
    <property type="entry name" value="HATPase_dom"/>
</dbReference>
<dbReference type="InterPro" id="IPR036890">
    <property type="entry name" value="HATPase_C_sf"/>
</dbReference>
<evidence type="ECO:0000256" key="7">
    <source>
        <dbReference type="ARBA" id="ARBA00022777"/>
    </source>
</evidence>
<dbReference type="InterPro" id="IPR050351">
    <property type="entry name" value="BphY/WalK/GraS-like"/>
</dbReference>
<feature type="transmembrane region" description="Helical" evidence="11">
    <location>
        <begin position="36"/>
        <end position="57"/>
    </location>
</feature>
<organism evidence="13 14">
    <name type="scientific">Streptococcus agalactiae</name>
    <dbReference type="NCBI Taxonomy" id="1311"/>
    <lineage>
        <taxon>Bacteria</taxon>
        <taxon>Bacillati</taxon>
        <taxon>Bacillota</taxon>
        <taxon>Bacilli</taxon>
        <taxon>Lactobacillales</taxon>
        <taxon>Streptococcaceae</taxon>
        <taxon>Streptococcus</taxon>
    </lineage>
</organism>